<evidence type="ECO:0000313" key="2">
    <source>
        <dbReference type="Proteomes" id="UP001469553"/>
    </source>
</evidence>
<reference evidence="1 2" key="1">
    <citation type="submission" date="2021-06" db="EMBL/GenBank/DDBJ databases">
        <authorList>
            <person name="Palmer J.M."/>
        </authorList>
    </citation>
    <scope>NUCLEOTIDE SEQUENCE [LARGE SCALE GENOMIC DNA]</scope>
    <source>
        <strain evidence="1 2">AS_MEX2019</strain>
        <tissue evidence="1">Muscle</tissue>
    </source>
</reference>
<dbReference type="Proteomes" id="UP001469553">
    <property type="component" value="Unassembled WGS sequence"/>
</dbReference>
<keyword evidence="2" id="KW-1185">Reference proteome</keyword>
<evidence type="ECO:0000313" key="1">
    <source>
        <dbReference type="EMBL" id="MEQ2299899.1"/>
    </source>
</evidence>
<gene>
    <name evidence="1" type="ORF">AMECASPLE_019670</name>
</gene>
<name>A0ABV0Z213_9TELE</name>
<protein>
    <submittedName>
        <fullName evidence="1">Uncharacterized protein</fullName>
    </submittedName>
</protein>
<sequence length="107" mass="12080">MPAFVIEHTIGQFKGCWWCLLYTPQNPCCIVLACDLLHNVANLCGVSLLLDVNNEEPDPGPVWGAICKVTLSKINSSIFINLGKHKREKNWGSFFKVTFSPYHFIQL</sequence>
<proteinExistence type="predicted"/>
<comment type="caution">
    <text evidence="1">The sequence shown here is derived from an EMBL/GenBank/DDBJ whole genome shotgun (WGS) entry which is preliminary data.</text>
</comment>
<accession>A0ABV0Z213</accession>
<dbReference type="EMBL" id="JAHRIP010048625">
    <property type="protein sequence ID" value="MEQ2299899.1"/>
    <property type="molecule type" value="Genomic_DNA"/>
</dbReference>
<organism evidence="1 2">
    <name type="scientific">Ameca splendens</name>
    <dbReference type="NCBI Taxonomy" id="208324"/>
    <lineage>
        <taxon>Eukaryota</taxon>
        <taxon>Metazoa</taxon>
        <taxon>Chordata</taxon>
        <taxon>Craniata</taxon>
        <taxon>Vertebrata</taxon>
        <taxon>Euteleostomi</taxon>
        <taxon>Actinopterygii</taxon>
        <taxon>Neopterygii</taxon>
        <taxon>Teleostei</taxon>
        <taxon>Neoteleostei</taxon>
        <taxon>Acanthomorphata</taxon>
        <taxon>Ovalentaria</taxon>
        <taxon>Atherinomorphae</taxon>
        <taxon>Cyprinodontiformes</taxon>
        <taxon>Goodeidae</taxon>
        <taxon>Ameca</taxon>
    </lineage>
</organism>